<accession>A0A8E2EBV3</accession>
<dbReference type="EMBL" id="KV744930">
    <property type="protein sequence ID" value="OCK81196.1"/>
    <property type="molecule type" value="Genomic_DNA"/>
</dbReference>
<dbReference type="InterPro" id="IPR010730">
    <property type="entry name" value="HET"/>
</dbReference>
<evidence type="ECO:0000256" key="1">
    <source>
        <dbReference type="SAM" id="Coils"/>
    </source>
</evidence>
<dbReference type="PANTHER" id="PTHR33112">
    <property type="entry name" value="DOMAIN PROTEIN, PUTATIVE-RELATED"/>
    <property type="match status" value="1"/>
</dbReference>
<dbReference type="Proteomes" id="UP000250266">
    <property type="component" value="Unassembled WGS sequence"/>
</dbReference>
<sequence>MPSKAFITLAVYIFQLFGRSELFFPNSVFFNSSTPWISGFLLANLIKMRFITFSVPIFLAFSTSIYAAAMPPDHAVLGQTQHAHKNHTGATHAAMNHTHSKLDRECAKLRALTSLTDLVNNATKLNELETEMHLDASQIAELKAKASNATAELTKLQSNTTLVADCAVVDAGMKLEMQCREIKKLTALENLVNNATALNELETMRHLNATQIAILKEQAANATTKLADMQKNTTLVQSCGSLAKAQINGNATASVAAAAAKATSGATSRLDGGNTGYAAQYPVVNPIKGTVFEQLIYNLLRAWHRDALYEDNKKKQAYRHYLIRDWIRYCITSHHSNKSARRYTCEPLKETNFGYPEWLVDVERCCLVRYNRDKPQHYFALSYVWGFVDTARTIRRNLHELQKDHSLLGPNPVVELPKTIADSLYLAAQLGARYFWCDRLCIVQDDMASLDHQIPHMGEIFARAQCTIIAKVGDANSGLGKTSSFSDMGIWQTRGWTFQEQLFSIRTIAVNGIGTDWQCSPHNSPSRRGEHQYPRHLREQFPLAFWQVRPGSLRIGGFTYDPWPDLWFYGDLVQQFNQRSVTRPEDALRAFAGITSVLTRSFPGGFIQGIPEILFDQCLLWQVKGPLKRRRVPDPNTVVERPASWSWSGWEGSVDLTLWAGGDLGRRGLEVPLPKKVAVVPIVQWYTSAEPDTDRHHISASNRFLRWRDQGEQDHLPDGWARKSRPQTGTRFEHKSINGSIKGYSFTFPFPIHEFPYPPTPRGAVNYLHCRAKHAFMRLGTYKKLHVWYYNSTCYVAKLSPTTDWSWAGVLRMNTTDPWNFETWSPPDTVELIALSTGSDIIRSEVEADMFRFVDSPMIDEYVFHEENFAWKYTVKELKLDRVYKPGDVYEFYNVMWIEWDNGIAYRMAVGRVQKDIWERVAKEEIDVVLG</sequence>
<organism evidence="3 4">
    <name type="scientific">Lepidopterella palustris CBS 459.81</name>
    <dbReference type="NCBI Taxonomy" id="1314670"/>
    <lineage>
        <taxon>Eukaryota</taxon>
        <taxon>Fungi</taxon>
        <taxon>Dikarya</taxon>
        <taxon>Ascomycota</taxon>
        <taxon>Pezizomycotina</taxon>
        <taxon>Dothideomycetes</taxon>
        <taxon>Pleosporomycetidae</taxon>
        <taxon>Mytilinidiales</taxon>
        <taxon>Argynnaceae</taxon>
        <taxon>Lepidopterella</taxon>
    </lineage>
</organism>
<evidence type="ECO:0000259" key="2">
    <source>
        <dbReference type="Pfam" id="PF06985"/>
    </source>
</evidence>
<dbReference type="PANTHER" id="PTHR33112:SF1">
    <property type="entry name" value="HETEROKARYON INCOMPATIBILITY DOMAIN-CONTAINING PROTEIN"/>
    <property type="match status" value="1"/>
</dbReference>
<keyword evidence="4" id="KW-1185">Reference proteome</keyword>
<protein>
    <submittedName>
        <fullName evidence="3">HET-domain-containing protein</fullName>
    </submittedName>
</protein>
<reference evidence="3 4" key="1">
    <citation type="journal article" date="2016" name="Nat. Commun.">
        <title>Ectomycorrhizal ecology is imprinted in the genome of the dominant symbiotic fungus Cenococcum geophilum.</title>
        <authorList>
            <consortium name="DOE Joint Genome Institute"/>
            <person name="Peter M."/>
            <person name="Kohler A."/>
            <person name="Ohm R.A."/>
            <person name="Kuo A."/>
            <person name="Krutzmann J."/>
            <person name="Morin E."/>
            <person name="Arend M."/>
            <person name="Barry K.W."/>
            <person name="Binder M."/>
            <person name="Choi C."/>
            <person name="Clum A."/>
            <person name="Copeland A."/>
            <person name="Grisel N."/>
            <person name="Haridas S."/>
            <person name="Kipfer T."/>
            <person name="LaButti K."/>
            <person name="Lindquist E."/>
            <person name="Lipzen A."/>
            <person name="Maire R."/>
            <person name="Meier B."/>
            <person name="Mihaltcheva S."/>
            <person name="Molinier V."/>
            <person name="Murat C."/>
            <person name="Poggeler S."/>
            <person name="Quandt C.A."/>
            <person name="Sperisen C."/>
            <person name="Tritt A."/>
            <person name="Tisserant E."/>
            <person name="Crous P.W."/>
            <person name="Henrissat B."/>
            <person name="Nehls U."/>
            <person name="Egli S."/>
            <person name="Spatafora J.W."/>
            <person name="Grigoriev I.V."/>
            <person name="Martin F.M."/>
        </authorList>
    </citation>
    <scope>NUCLEOTIDE SEQUENCE [LARGE SCALE GENOMIC DNA]</scope>
    <source>
        <strain evidence="3 4">CBS 459.81</strain>
    </source>
</reference>
<dbReference type="Pfam" id="PF06985">
    <property type="entry name" value="HET"/>
    <property type="match status" value="1"/>
</dbReference>
<gene>
    <name evidence="3" type="ORF">K432DRAFT_425159</name>
</gene>
<evidence type="ECO:0000313" key="3">
    <source>
        <dbReference type="EMBL" id="OCK81196.1"/>
    </source>
</evidence>
<name>A0A8E2EBV3_9PEZI</name>
<dbReference type="AlphaFoldDB" id="A0A8E2EBV3"/>
<keyword evidence="1" id="KW-0175">Coiled coil</keyword>
<feature type="coiled-coil region" evidence="1">
    <location>
        <begin position="125"/>
        <end position="159"/>
    </location>
</feature>
<dbReference type="OrthoDB" id="5243723at2759"/>
<evidence type="ECO:0000313" key="4">
    <source>
        <dbReference type="Proteomes" id="UP000250266"/>
    </source>
</evidence>
<feature type="domain" description="Heterokaryon incompatibility" evidence="2">
    <location>
        <begin position="378"/>
        <end position="480"/>
    </location>
</feature>
<proteinExistence type="predicted"/>